<name>A0A8S2EFH7_9BILA</name>
<feature type="region of interest" description="Disordered" evidence="1">
    <location>
        <begin position="1"/>
        <end position="46"/>
    </location>
</feature>
<dbReference type="Pfam" id="PF05699">
    <property type="entry name" value="Dimer_Tnp_hAT"/>
    <property type="match status" value="1"/>
</dbReference>
<dbReference type="InterPro" id="IPR012337">
    <property type="entry name" value="RNaseH-like_sf"/>
</dbReference>
<dbReference type="Proteomes" id="UP000682733">
    <property type="component" value="Unassembled WGS sequence"/>
</dbReference>
<evidence type="ECO:0000259" key="2">
    <source>
        <dbReference type="Pfam" id="PF05699"/>
    </source>
</evidence>
<evidence type="ECO:0000313" key="3">
    <source>
        <dbReference type="EMBL" id="CAF1213734.1"/>
    </source>
</evidence>
<dbReference type="EMBL" id="CAJOBA010036405">
    <property type="protein sequence ID" value="CAF4022482.1"/>
    <property type="molecule type" value="Genomic_DNA"/>
</dbReference>
<dbReference type="GO" id="GO:0046983">
    <property type="term" value="F:protein dimerization activity"/>
    <property type="evidence" value="ECO:0007669"/>
    <property type="project" value="InterPro"/>
</dbReference>
<dbReference type="AlphaFoldDB" id="A0A8S2EFH7"/>
<dbReference type="Proteomes" id="UP000677228">
    <property type="component" value="Unassembled WGS sequence"/>
</dbReference>
<feature type="compositionally biased region" description="Acidic residues" evidence="1">
    <location>
        <begin position="26"/>
        <end position="46"/>
    </location>
</feature>
<gene>
    <name evidence="3" type="ORF">OVA965_LOCUS24581</name>
    <name evidence="4" type="ORF">TMI583_LOCUS25301</name>
</gene>
<dbReference type="EMBL" id="CAJNOK010014870">
    <property type="protein sequence ID" value="CAF1213734.1"/>
    <property type="molecule type" value="Genomic_DNA"/>
</dbReference>
<protein>
    <recommendedName>
        <fullName evidence="2">HAT C-terminal dimerisation domain-containing protein</fullName>
    </recommendedName>
</protein>
<evidence type="ECO:0000313" key="5">
    <source>
        <dbReference type="Proteomes" id="UP000677228"/>
    </source>
</evidence>
<evidence type="ECO:0000313" key="4">
    <source>
        <dbReference type="EMBL" id="CAF4022482.1"/>
    </source>
</evidence>
<comment type="caution">
    <text evidence="3">The sequence shown here is derived from an EMBL/GenBank/DDBJ whole genome shotgun (WGS) entry which is preliminary data.</text>
</comment>
<dbReference type="InterPro" id="IPR008906">
    <property type="entry name" value="HATC_C_dom"/>
</dbReference>
<evidence type="ECO:0000256" key="1">
    <source>
        <dbReference type="SAM" id="MobiDB-lite"/>
    </source>
</evidence>
<organism evidence="3 5">
    <name type="scientific">Didymodactylos carnosus</name>
    <dbReference type="NCBI Taxonomy" id="1234261"/>
    <lineage>
        <taxon>Eukaryota</taxon>
        <taxon>Metazoa</taxon>
        <taxon>Spiralia</taxon>
        <taxon>Gnathifera</taxon>
        <taxon>Rotifera</taxon>
        <taxon>Eurotatoria</taxon>
        <taxon>Bdelloidea</taxon>
        <taxon>Philodinida</taxon>
        <taxon>Philodinidae</taxon>
        <taxon>Didymodactylos</taxon>
    </lineage>
</organism>
<proteinExistence type="predicted"/>
<sequence>EESSSEGYKDASTSYDHTGAECVQEANEDQSEDSEPNTDDDNEDIQNCDKQTHLLLKKYRKSIKKISNSSILLSELRKLANEQKLNVELIAAYLNPETNIGVTAHEISVAEELIINEVTSMASSTLFSSSNEHKATISHSSKFGSYLKKCGMLLTPTRKAALRLLLTSTTIKQEISLHIIISKMSYDLSLFGLEYSRELPLLSTLVKKYVAIPVTSVASESTFSQANNFTTENRLSLTSATTRMSIFLKDKV</sequence>
<accession>A0A8S2EFH7</accession>
<feature type="domain" description="HAT C-terminal dimerisation" evidence="2">
    <location>
        <begin position="194"/>
        <end position="250"/>
    </location>
</feature>
<dbReference type="SUPFAM" id="SSF53098">
    <property type="entry name" value="Ribonuclease H-like"/>
    <property type="match status" value="1"/>
</dbReference>
<feature type="non-terminal residue" evidence="3">
    <location>
        <position position="1"/>
    </location>
</feature>
<reference evidence="3" key="1">
    <citation type="submission" date="2021-02" db="EMBL/GenBank/DDBJ databases">
        <authorList>
            <person name="Nowell W R."/>
        </authorList>
    </citation>
    <scope>NUCLEOTIDE SEQUENCE</scope>
</reference>